<keyword evidence="1" id="KW-0472">Membrane</keyword>
<reference evidence="2 3" key="1">
    <citation type="submission" date="2017-12" db="EMBL/GenBank/DDBJ databases">
        <title>Sequencing, de novo assembly and annotation of complete genome of a new Thraustochytrid species, strain FCC1311.</title>
        <authorList>
            <person name="Sedici K."/>
            <person name="Godart F."/>
            <person name="Aiese Cigliano R."/>
            <person name="Sanseverino W."/>
            <person name="Barakat M."/>
            <person name="Ortet P."/>
            <person name="Marechal E."/>
            <person name="Cagnac O."/>
            <person name="Amato A."/>
        </authorList>
    </citation>
    <scope>NUCLEOTIDE SEQUENCE [LARGE SCALE GENOMIC DNA]</scope>
</reference>
<keyword evidence="1" id="KW-1133">Transmembrane helix</keyword>
<name>A0A2R5GQH8_9STRA</name>
<comment type="caution">
    <text evidence="2">The sequence shown here is derived from an EMBL/GenBank/DDBJ whole genome shotgun (WGS) entry which is preliminary data.</text>
</comment>
<organism evidence="2 3">
    <name type="scientific">Hondaea fermentalgiana</name>
    <dbReference type="NCBI Taxonomy" id="2315210"/>
    <lineage>
        <taxon>Eukaryota</taxon>
        <taxon>Sar</taxon>
        <taxon>Stramenopiles</taxon>
        <taxon>Bigyra</taxon>
        <taxon>Labyrinthulomycetes</taxon>
        <taxon>Thraustochytrida</taxon>
        <taxon>Thraustochytriidae</taxon>
        <taxon>Hondaea</taxon>
    </lineage>
</organism>
<evidence type="ECO:0000313" key="2">
    <source>
        <dbReference type="EMBL" id="GBG30883.1"/>
    </source>
</evidence>
<dbReference type="AlphaFoldDB" id="A0A2R5GQH8"/>
<feature type="transmembrane region" description="Helical" evidence="1">
    <location>
        <begin position="28"/>
        <end position="47"/>
    </location>
</feature>
<dbReference type="EMBL" id="BEYU01000084">
    <property type="protein sequence ID" value="GBG30883.1"/>
    <property type="molecule type" value="Genomic_DNA"/>
</dbReference>
<dbReference type="OrthoDB" id="340166at2759"/>
<evidence type="ECO:0000313" key="3">
    <source>
        <dbReference type="Proteomes" id="UP000241890"/>
    </source>
</evidence>
<dbReference type="Proteomes" id="UP000241890">
    <property type="component" value="Unassembled WGS sequence"/>
</dbReference>
<evidence type="ECO:0000256" key="1">
    <source>
        <dbReference type="SAM" id="Phobius"/>
    </source>
</evidence>
<proteinExistence type="predicted"/>
<keyword evidence="3" id="KW-1185">Reference proteome</keyword>
<dbReference type="InParanoid" id="A0A2R5GQH8"/>
<sequence>MYGAVEANGGGGGAGPAYGTRRTCGSRALAGFVLLVAASVALVVWSLQGNHQQQHSTDVNLDVDEPLTNARAKHHKNEDKGLRARFPLPAGHQKDCAAEDFVGTTLKLIKETNFVNAMLNSGFNAEILDKFEASDIIGFHNDDKFLVVFDNSFQIGLVRRHGLNPGAEHTPFDENKLLDWPVDADGDSQFEAITYNQSAGTFLIFEETYQDATDDDDDTDSSHSRAHEVRISDDEQLEHVRVCDVDYAFSHDNKGIEGASVIELHGQSYVLALCEGNYCDGGDRGREPGNGRMLLLERRIGSDNSTGDDKHEDACVYEVKQVIKLPESVAFMDYSSLSVYENRKLVITSQENAAVWIADIEPVSQEESDAGSDLLRFQNGRILDFPRNDLCEIIYCNIEGAYFLQDDIIVTVSDAMKSKARQPFVCRTKGQSIHVFLVPE</sequence>
<keyword evidence="1" id="KW-0812">Transmembrane</keyword>
<accession>A0A2R5GQH8</accession>
<gene>
    <name evidence="2" type="ORF">FCC1311_071042</name>
</gene>
<protein>
    <submittedName>
        <fullName evidence="2">Uncharacterized protein</fullName>
    </submittedName>
</protein>